<sequence>DGGVVAVRGFYRCFFGGGRAVALHHLSPRAHHGILRSAPGGAQRPGRRGPRKFRL</sequence>
<feature type="non-terminal residue" evidence="2">
    <location>
        <position position="55"/>
    </location>
</feature>
<dbReference type="AlphaFoldDB" id="A0A6J4Q6F6"/>
<organism evidence="2">
    <name type="scientific">uncultured Rubrobacteraceae bacterium</name>
    <dbReference type="NCBI Taxonomy" id="349277"/>
    <lineage>
        <taxon>Bacteria</taxon>
        <taxon>Bacillati</taxon>
        <taxon>Actinomycetota</taxon>
        <taxon>Rubrobacteria</taxon>
        <taxon>Rubrobacterales</taxon>
        <taxon>Rubrobacteraceae</taxon>
        <taxon>environmental samples</taxon>
    </lineage>
</organism>
<proteinExistence type="predicted"/>
<gene>
    <name evidence="2" type="ORF">AVDCRST_MAG22-3573</name>
</gene>
<dbReference type="EMBL" id="CADCUV010000173">
    <property type="protein sequence ID" value="CAA9434871.1"/>
    <property type="molecule type" value="Genomic_DNA"/>
</dbReference>
<protein>
    <submittedName>
        <fullName evidence="2">Uncharacterized protein</fullName>
    </submittedName>
</protein>
<evidence type="ECO:0000256" key="1">
    <source>
        <dbReference type="SAM" id="MobiDB-lite"/>
    </source>
</evidence>
<accession>A0A6J4Q6F6</accession>
<name>A0A6J4Q6F6_9ACTN</name>
<feature type="compositionally biased region" description="Basic residues" evidence="1">
    <location>
        <begin position="45"/>
        <end position="55"/>
    </location>
</feature>
<reference evidence="2" key="1">
    <citation type="submission" date="2020-02" db="EMBL/GenBank/DDBJ databases">
        <authorList>
            <person name="Meier V. D."/>
        </authorList>
    </citation>
    <scope>NUCLEOTIDE SEQUENCE</scope>
    <source>
        <strain evidence="2">AVDCRST_MAG22</strain>
    </source>
</reference>
<evidence type="ECO:0000313" key="2">
    <source>
        <dbReference type="EMBL" id="CAA9434871.1"/>
    </source>
</evidence>
<feature type="non-terminal residue" evidence="2">
    <location>
        <position position="1"/>
    </location>
</feature>
<feature type="region of interest" description="Disordered" evidence="1">
    <location>
        <begin position="32"/>
        <end position="55"/>
    </location>
</feature>